<organism evidence="2 3">
    <name type="scientific">Prunus yedoensis var. nudiflora</name>
    <dbReference type="NCBI Taxonomy" id="2094558"/>
    <lineage>
        <taxon>Eukaryota</taxon>
        <taxon>Viridiplantae</taxon>
        <taxon>Streptophyta</taxon>
        <taxon>Embryophyta</taxon>
        <taxon>Tracheophyta</taxon>
        <taxon>Spermatophyta</taxon>
        <taxon>Magnoliopsida</taxon>
        <taxon>eudicotyledons</taxon>
        <taxon>Gunneridae</taxon>
        <taxon>Pentapetalae</taxon>
        <taxon>rosids</taxon>
        <taxon>fabids</taxon>
        <taxon>Rosales</taxon>
        <taxon>Rosaceae</taxon>
        <taxon>Amygdaloideae</taxon>
        <taxon>Amygdaleae</taxon>
        <taxon>Prunus</taxon>
    </lineage>
</organism>
<dbReference type="EMBL" id="PJQY01000072">
    <property type="protein sequence ID" value="PQQ19306.1"/>
    <property type="molecule type" value="Genomic_DNA"/>
</dbReference>
<evidence type="ECO:0000313" key="2">
    <source>
        <dbReference type="EMBL" id="PQQ19306.1"/>
    </source>
</evidence>
<accession>A0A315AYJ7</accession>
<sequence>MVQAINSSPPTLNSKSRSSVGSLFRLRILGEPSLFRMNRSAQVLKWVYSSRCDDVATSDWWSEAAHLIFANVGVARGLVASTDGRWCGSTCEHLEEVAEESMVEMAWSSEYKKGMASFHLSLSPLLSFESFGAECVGRVSWCVEALQTVVSECRDFCVGSSRKMSSRLDMSDSQETPSSGSAFRDDKDEEDVVDQMYEAADQMGEDMPIGLGGTFEYRGVERSVRVRGVETEHVIS</sequence>
<reference evidence="2 3" key="1">
    <citation type="submission" date="2018-02" db="EMBL/GenBank/DDBJ databases">
        <title>Draft genome of wild Prunus yedoensis var. nudiflora.</title>
        <authorList>
            <person name="Baek S."/>
            <person name="Kim J.-H."/>
            <person name="Choi K."/>
            <person name="Kim G.-B."/>
            <person name="Cho A."/>
            <person name="Jang H."/>
            <person name="Shin C.-H."/>
            <person name="Yu H.-J."/>
            <person name="Mun J.-H."/>
        </authorList>
    </citation>
    <scope>NUCLEOTIDE SEQUENCE [LARGE SCALE GENOMIC DNA]</scope>
    <source>
        <strain evidence="3">cv. Jeju island</strain>
        <tissue evidence="2">Leaf</tissue>
    </source>
</reference>
<evidence type="ECO:0000256" key="1">
    <source>
        <dbReference type="SAM" id="MobiDB-lite"/>
    </source>
</evidence>
<feature type="region of interest" description="Disordered" evidence="1">
    <location>
        <begin position="167"/>
        <end position="190"/>
    </location>
</feature>
<gene>
    <name evidence="2" type="ORF">Pyn_07078</name>
</gene>
<proteinExistence type="predicted"/>
<name>A0A315AYJ7_PRUYE</name>
<dbReference type="Proteomes" id="UP000250321">
    <property type="component" value="Unassembled WGS sequence"/>
</dbReference>
<comment type="caution">
    <text evidence="2">The sequence shown here is derived from an EMBL/GenBank/DDBJ whole genome shotgun (WGS) entry which is preliminary data.</text>
</comment>
<keyword evidence="3" id="KW-1185">Reference proteome</keyword>
<evidence type="ECO:0000313" key="3">
    <source>
        <dbReference type="Proteomes" id="UP000250321"/>
    </source>
</evidence>
<protein>
    <submittedName>
        <fullName evidence="2">Uncharacterized protein</fullName>
    </submittedName>
</protein>
<dbReference type="AlphaFoldDB" id="A0A315AYJ7"/>
<feature type="compositionally biased region" description="Polar residues" evidence="1">
    <location>
        <begin position="171"/>
        <end position="181"/>
    </location>
</feature>